<proteinExistence type="predicted"/>
<evidence type="ECO:0000313" key="2">
    <source>
        <dbReference type="Proteomes" id="UP001500841"/>
    </source>
</evidence>
<accession>A0ABP7WK59</accession>
<dbReference type="Proteomes" id="UP001500841">
    <property type="component" value="Unassembled WGS sequence"/>
</dbReference>
<evidence type="ECO:0008006" key="3">
    <source>
        <dbReference type="Google" id="ProtNLM"/>
    </source>
</evidence>
<reference evidence="2" key="1">
    <citation type="journal article" date="2019" name="Int. J. Syst. Evol. Microbiol.">
        <title>The Global Catalogue of Microorganisms (GCM) 10K type strain sequencing project: providing services to taxonomists for standard genome sequencing and annotation.</title>
        <authorList>
            <consortium name="The Broad Institute Genomics Platform"/>
            <consortium name="The Broad Institute Genome Sequencing Center for Infectious Disease"/>
            <person name="Wu L."/>
            <person name="Ma J."/>
        </authorList>
    </citation>
    <scope>NUCLEOTIDE SEQUENCE [LARGE SCALE GENOMIC DNA]</scope>
    <source>
        <strain evidence="2">JCM 17085</strain>
    </source>
</reference>
<keyword evidence="2" id="KW-1185">Reference proteome</keyword>
<protein>
    <recommendedName>
        <fullName evidence="3">Mobilization protein MobC</fullName>
    </recommendedName>
</protein>
<sequence length="139" mass="16086">MYVMPRKKLENPEDILSQPIIVRVTEKVFKKLEKIQQESGCQSIGEVARMILSGEQINCFYKDVSLNAPMEEMALIRKELKAIGININQQTKFFHMSKSEAQRAFFTLKTAELYKRVGGKVEELLNIINRLAEKWLHVS</sequence>
<evidence type="ECO:0000313" key="1">
    <source>
        <dbReference type="EMBL" id="GAA4090738.1"/>
    </source>
</evidence>
<gene>
    <name evidence="1" type="ORF">GCM10022392_10540</name>
</gene>
<organism evidence="1 2">
    <name type="scientific">Mucilaginibacter panaciglaebae</name>
    <dbReference type="NCBI Taxonomy" id="502331"/>
    <lineage>
        <taxon>Bacteria</taxon>
        <taxon>Pseudomonadati</taxon>
        <taxon>Bacteroidota</taxon>
        <taxon>Sphingobacteriia</taxon>
        <taxon>Sphingobacteriales</taxon>
        <taxon>Sphingobacteriaceae</taxon>
        <taxon>Mucilaginibacter</taxon>
    </lineage>
</organism>
<comment type="caution">
    <text evidence="1">The sequence shown here is derived from an EMBL/GenBank/DDBJ whole genome shotgun (WGS) entry which is preliminary data.</text>
</comment>
<dbReference type="EMBL" id="BAABCV010000003">
    <property type="protein sequence ID" value="GAA4090738.1"/>
    <property type="molecule type" value="Genomic_DNA"/>
</dbReference>
<name>A0ABP7WK59_9SPHI</name>